<reference evidence="2 3" key="2">
    <citation type="submission" date="2018-11" db="EMBL/GenBank/DDBJ databases">
        <authorList>
            <consortium name="Pathogen Informatics"/>
        </authorList>
    </citation>
    <scope>NUCLEOTIDE SEQUENCE [LARGE SCALE GENOMIC DNA]</scope>
</reference>
<evidence type="ECO:0000256" key="1">
    <source>
        <dbReference type="SAM" id="MobiDB-lite"/>
    </source>
</evidence>
<dbReference type="EMBL" id="UYRT01010712">
    <property type="protein sequence ID" value="VDK49619.1"/>
    <property type="molecule type" value="Genomic_DNA"/>
</dbReference>
<evidence type="ECO:0000313" key="4">
    <source>
        <dbReference type="WBParaSite" id="GPUH_0000520301-mRNA-1"/>
    </source>
</evidence>
<evidence type="ECO:0000313" key="3">
    <source>
        <dbReference type="Proteomes" id="UP000271098"/>
    </source>
</evidence>
<dbReference type="AlphaFoldDB" id="A0A183D905"/>
<reference evidence="4" key="1">
    <citation type="submission" date="2016-06" db="UniProtKB">
        <authorList>
            <consortium name="WormBaseParasite"/>
        </authorList>
    </citation>
    <scope>IDENTIFICATION</scope>
</reference>
<feature type="region of interest" description="Disordered" evidence="1">
    <location>
        <begin position="72"/>
        <end position="111"/>
    </location>
</feature>
<name>A0A183D905_9BILA</name>
<evidence type="ECO:0000313" key="2">
    <source>
        <dbReference type="EMBL" id="VDK49619.1"/>
    </source>
</evidence>
<accession>A0A183D905</accession>
<sequence length="111" mass="11665">MKHQGFSVNFRLTADKVNREAQATATAQQRGELPEASRSCTNLEPTAWPAQSSLSHFGAEVISAPVPITNHAEANSASNPLNNHKNSAPSSLANSEKGACPAPDSLDNPTT</sequence>
<protein>
    <submittedName>
        <fullName evidence="2 4">Uncharacterized protein</fullName>
    </submittedName>
</protein>
<proteinExistence type="predicted"/>
<organism evidence="4">
    <name type="scientific">Gongylonema pulchrum</name>
    <dbReference type="NCBI Taxonomy" id="637853"/>
    <lineage>
        <taxon>Eukaryota</taxon>
        <taxon>Metazoa</taxon>
        <taxon>Ecdysozoa</taxon>
        <taxon>Nematoda</taxon>
        <taxon>Chromadorea</taxon>
        <taxon>Rhabditida</taxon>
        <taxon>Spirurina</taxon>
        <taxon>Spiruromorpha</taxon>
        <taxon>Spiruroidea</taxon>
        <taxon>Gongylonematidae</taxon>
        <taxon>Gongylonema</taxon>
    </lineage>
</organism>
<gene>
    <name evidence="2" type="ORF">GPUH_LOCUS5195</name>
</gene>
<dbReference type="Proteomes" id="UP000271098">
    <property type="component" value="Unassembled WGS sequence"/>
</dbReference>
<feature type="compositionally biased region" description="Polar residues" evidence="1">
    <location>
        <begin position="72"/>
        <end position="94"/>
    </location>
</feature>
<keyword evidence="3" id="KW-1185">Reference proteome</keyword>
<dbReference type="WBParaSite" id="GPUH_0000520301-mRNA-1">
    <property type="protein sequence ID" value="GPUH_0000520301-mRNA-1"/>
    <property type="gene ID" value="GPUH_0000520301"/>
</dbReference>